<evidence type="ECO:0000256" key="6">
    <source>
        <dbReference type="SAM" id="Phobius"/>
    </source>
</evidence>
<dbReference type="Pfam" id="PF12698">
    <property type="entry name" value="ABC2_membrane_3"/>
    <property type="match status" value="1"/>
</dbReference>
<keyword evidence="4 6" id="KW-1133">Transmembrane helix</keyword>
<keyword evidence="9" id="KW-1185">Reference proteome</keyword>
<accession>A0ABV5CBH7</accession>
<dbReference type="EMBL" id="JBBVGT010000002">
    <property type="protein sequence ID" value="MFB5944760.1"/>
    <property type="molecule type" value="Genomic_DNA"/>
</dbReference>
<gene>
    <name evidence="8" type="ORF">WKR92_02830</name>
</gene>
<feature type="transmembrane region" description="Helical" evidence="6">
    <location>
        <begin position="298"/>
        <end position="316"/>
    </location>
</feature>
<comment type="subcellular location">
    <subcellularLocation>
        <location evidence="1">Cell membrane</location>
        <topology evidence="1">Multi-pass membrane protein</topology>
    </subcellularLocation>
</comment>
<dbReference type="PANTHER" id="PTHR30294">
    <property type="entry name" value="MEMBRANE COMPONENT OF ABC TRANSPORTER YHHJ-RELATED"/>
    <property type="match status" value="1"/>
</dbReference>
<proteinExistence type="predicted"/>
<keyword evidence="2" id="KW-1003">Cell membrane</keyword>
<evidence type="ECO:0000256" key="5">
    <source>
        <dbReference type="ARBA" id="ARBA00023136"/>
    </source>
</evidence>
<feature type="transmembrane region" description="Helical" evidence="6">
    <location>
        <begin position="185"/>
        <end position="210"/>
    </location>
</feature>
<feature type="transmembrane region" description="Helical" evidence="6">
    <location>
        <begin position="264"/>
        <end position="289"/>
    </location>
</feature>
<keyword evidence="3 6" id="KW-0812">Transmembrane</keyword>
<evidence type="ECO:0000313" key="8">
    <source>
        <dbReference type="EMBL" id="MFB5944760.1"/>
    </source>
</evidence>
<dbReference type="RefSeq" id="WP_375556321.1">
    <property type="nucleotide sequence ID" value="NZ_JBBVGT010000002.1"/>
</dbReference>
<keyword evidence="5 6" id="KW-0472">Membrane</keyword>
<evidence type="ECO:0000259" key="7">
    <source>
        <dbReference type="Pfam" id="PF12698"/>
    </source>
</evidence>
<comment type="caution">
    <text evidence="8">The sequence shown here is derived from an EMBL/GenBank/DDBJ whole genome shotgun (WGS) entry which is preliminary data.</text>
</comment>
<dbReference type="InterPro" id="IPR013525">
    <property type="entry name" value="ABC2_TM"/>
</dbReference>
<sequence>MRRYIDLVKREFKLFWNNSVLRMLFIGAPLAYGILFGFVYEKGKVTDLPIVVVDEDNSPMSHRLIEMLNDNETVKIAAIVPANTDLHVLSVKYGAASVIVIPDHFEADILYKRYPEIPVYVNTDNILTANFSSKAIQIVTGTLKAGIEIEALRKTGVPEALANTQYEPFQVTYIKNYNTSGNYMYFLWPGMLATIFQQVLFLALAITFAAELENGTFSELVRKSRTSLMAIVAKCTPYFIMSFIIWICYAIMHLYFKVPLGYNLGWITLIAGLLVFSVSMIGILVSILIPNQLKATEILMVIATPSFVLSGFTWPLSQMPVWIQYLAQAIPLTHFLEAYRIATIQNGGFDALINPIAKMFILGLVTGVIAWICIEVKFRKAKKTELLLL</sequence>
<organism evidence="8 9">
    <name type="scientific">Albibacterium profundi</name>
    <dbReference type="NCBI Taxonomy" id="3134906"/>
    <lineage>
        <taxon>Bacteria</taxon>
        <taxon>Pseudomonadati</taxon>
        <taxon>Bacteroidota</taxon>
        <taxon>Sphingobacteriia</taxon>
        <taxon>Sphingobacteriales</taxon>
        <taxon>Sphingobacteriaceae</taxon>
        <taxon>Albibacterium</taxon>
    </lineage>
</organism>
<feature type="transmembrane region" description="Helical" evidence="6">
    <location>
        <begin position="20"/>
        <end position="40"/>
    </location>
</feature>
<reference evidence="8 9" key="1">
    <citation type="submission" date="2024-04" db="EMBL/GenBank/DDBJ databases">
        <title>Albibacterium profundi sp. nov., isolated from sediment of the Challenger Deep of Mariana Trench.</title>
        <authorList>
            <person name="Wang Y."/>
        </authorList>
    </citation>
    <scope>NUCLEOTIDE SEQUENCE [LARGE SCALE GENOMIC DNA]</scope>
    <source>
        <strain evidence="8 9">RHL897</strain>
    </source>
</reference>
<evidence type="ECO:0000313" key="9">
    <source>
        <dbReference type="Proteomes" id="UP001580928"/>
    </source>
</evidence>
<dbReference type="Gene3D" id="3.40.1710.10">
    <property type="entry name" value="abc type-2 transporter like domain"/>
    <property type="match status" value="1"/>
</dbReference>
<feature type="transmembrane region" description="Helical" evidence="6">
    <location>
        <begin position="231"/>
        <end position="252"/>
    </location>
</feature>
<evidence type="ECO:0000256" key="1">
    <source>
        <dbReference type="ARBA" id="ARBA00004651"/>
    </source>
</evidence>
<evidence type="ECO:0000256" key="2">
    <source>
        <dbReference type="ARBA" id="ARBA00022475"/>
    </source>
</evidence>
<name>A0ABV5CBH7_9SPHI</name>
<dbReference type="InterPro" id="IPR051449">
    <property type="entry name" value="ABC-2_transporter_component"/>
</dbReference>
<dbReference type="Proteomes" id="UP001580928">
    <property type="component" value="Unassembled WGS sequence"/>
</dbReference>
<feature type="transmembrane region" description="Helical" evidence="6">
    <location>
        <begin position="356"/>
        <end position="374"/>
    </location>
</feature>
<evidence type="ECO:0000256" key="3">
    <source>
        <dbReference type="ARBA" id="ARBA00022692"/>
    </source>
</evidence>
<dbReference type="PANTHER" id="PTHR30294:SF46">
    <property type="entry name" value="ABC TRANSPORTER PERMEASE"/>
    <property type="match status" value="1"/>
</dbReference>
<evidence type="ECO:0000256" key="4">
    <source>
        <dbReference type="ARBA" id="ARBA00022989"/>
    </source>
</evidence>
<protein>
    <submittedName>
        <fullName evidence="8">ABC transporter permease</fullName>
    </submittedName>
</protein>
<feature type="domain" description="ABC-2 type transporter transmembrane" evidence="7">
    <location>
        <begin position="24"/>
        <end position="372"/>
    </location>
</feature>